<comment type="cofactor">
    <cofactor evidence="1">
        <name>FAD</name>
        <dbReference type="ChEBI" id="CHEBI:57692"/>
    </cofactor>
</comment>
<dbReference type="Gene3D" id="3.30.465.10">
    <property type="match status" value="1"/>
</dbReference>
<sequence>MVNLSLLLFLISSPSVSGSASPDQRNIMSCLNSYNISNYTISSNVHNHDYSILLNFSIQNLRFAEPTIPKPIAIILPENKEQLINTVVCCTKGPWEIRVRWVEGGATLGETYHAIADSSGIHGFSAGSCPTVGTGGHIGGGSFGFLSRKYGLAADNVIDALLLNAKGELLDRQAMGEDVFWAIRGGGGGIWGIVYAWKIKLLRVPKTVTSFIVSRPSTKAHVANLVNKWQHVAPNLEGDMYLSCAVGAGLPQAKSIGISATFNGFFLGRKREAVLILGRGDGAIVSDLKNRYLHDKHYFKAKSDYVRNPISLTGIRTAIDILEKQPKGYIIMDPYGGIMNNISNDSIAFPHRYGNLNTIQYLVEWHQEEKNRSNEYREWIRDFYDAMASHVSWGPRAAYVNYMDFGLGVMELINTSVLSEDTVEMARVWGEKCFLNNYDRLVKAKTLIDPNNVFKNQQGIPPSTTTGLKARTF</sequence>
<proteinExistence type="inferred from homology"/>
<dbReference type="GO" id="GO:0071949">
    <property type="term" value="F:FAD binding"/>
    <property type="evidence" value="ECO:0007669"/>
    <property type="project" value="InterPro"/>
</dbReference>
<evidence type="ECO:0000256" key="5">
    <source>
        <dbReference type="ARBA" id="ARBA00022741"/>
    </source>
</evidence>
<keyword evidence="6" id="KW-0274">FAD</keyword>
<dbReference type="InterPro" id="IPR016166">
    <property type="entry name" value="FAD-bd_PCMH"/>
</dbReference>
<dbReference type="OrthoDB" id="407275at2759"/>
<keyword evidence="3" id="KW-0285">Flavoprotein</keyword>
<dbReference type="Gene3D" id="3.30.43.10">
    <property type="entry name" value="Uridine Diphospho-n-acetylenolpyruvylglucosamine Reductase, domain 2"/>
    <property type="match status" value="1"/>
</dbReference>
<evidence type="ECO:0000259" key="10">
    <source>
        <dbReference type="PROSITE" id="PS51387"/>
    </source>
</evidence>
<evidence type="ECO:0000256" key="8">
    <source>
        <dbReference type="ARBA" id="ARBA00023180"/>
    </source>
</evidence>
<evidence type="ECO:0000256" key="9">
    <source>
        <dbReference type="SAM" id="SignalP"/>
    </source>
</evidence>
<evidence type="ECO:0000313" key="12">
    <source>
        <dbReference type="Proteomes" id="UP000239757"/>
    </source>
</evidence>
<feature type="signal peptide" evidence="9">
    <location>
        <begin position="1"/>
        <end position="18"/>
    </location>
</feature>
<dbReference type="GO" id="GO:0016491">
    <property type="term" value="F:oxidoreductase activity"/>
    <property type="evidence" value="ECO:0007669"/>
    <property type="project" value="UniProtKB-KW"/>
</dbReference>
<dbReference type="PROSITE" id="PS51387">
    <property type="entry name" value="FAD_PCMH"/>
    <property type="match status" value="1"/>
</dbReference>
<gene>
    <name evidence="11" type="ORF">GOBAR_AA01170</name>
</gene>
<evidence type="ECO:0000313" key="11">
    <source>
        <dbReference type="EMBL" id="PPS19371.1"/>
    </source>
</evidence>
<dbReference type="PANTHER" id="PTHR32448">
    <property type="entry name" value="OS08G0158400 PROTEIN"/>
    <property type="match status" value="1"/>
</dbReference>
<keyword evidence="5" id="KW-0547">Nucleotide-binding</keyword>
<evidence type="ECO:0000256" key="3">
    <source>
        <dbReference type="ARBA" id="ARBA00022630"/>
    </source>
</evidence>
<dbReference type="InterPro" id="IPR016167">
    <property type="entry name" value="FAD-bd_PCMH_sub1"/>
</dbReference>
<dbReference type="InterPro" id="IPR016169">
    <property type="entry name" value="FAD-bd_PCMH_sub2"/>
</dbReference>
<evidence type="ECO:0000256" key="1">
    <source>
        <dbReference type="ARBA" id="ARBA00001974"/>
    </source>
</evidence>
<feature type="domain" description="FAD-binding PCMH-type" evidence="10">
    <location>
        <begin position="101"/>
        <end position="204"/>
    </location>
</feature>
<evidence type="ECO:0000256" key="7">
    <source>
        <dbReference type="ARBA" id="ARBA00023002"/>
    </source>
</evidence>
<evidence type="ECO:0000256" key="6">
    <source>
        <dbReference type="ARBA" id="ARBA00022827"/>
    </source>
</evidence>
<dbReference type="Pfam" id="PF01565">
    <property type="entry name" value="FAD_binding_4"/>
    <property type="match status" value="1"/>
</dbReference>
<accession>A0A2P5YUT8</accession>
<evidence type="ECO:0000256" key="2">
    <source>
        <dbReference type="ARBA" id="ARBA00005466"/>
    </source>
</evidence>
<dbReference type="InterPro" id="IPR012951">
    <property type="entry name" value="BBE"/>
</dbReference>
<name>A0A2P5YUT8_GOSBA</name>
<keyword evidence="8" id="KW-0325">Glycoprotein</keyword>
<reference evidence="11 12" key="1">
    <citation type="submission" date="2015-01" db="EMBL/GenBank/DDBJ databases">
        <title>Genome of allotetraploid Gossypium barbadense reveals genomic plasticity and fiber elongation in cotton evolution.</title>
        <authorList>
            <person name="Chen X."/>
            <person name="Liu X."/>
            <person name="Zhao B."/>
            <person name="Zheng H."/>
            <person name="Hu Y."/>
            <person name="Lu G."/>
            <person name="Yang C."/>
            <person name="Chen J."/>
            <person name="Shan C."/>
            <person name="Zhang L."/>
            <person name="Zhou Y."/>
            <person name="Wang L."/>
            <person name="Guo W."/>
            <person name="Bai Y."/>
            <person name="Ruan J."/>
            <person name="Shangguan X."/>
            <person name="Mao Y."/>
            <person name="Jiang J."/>
            <person name="Zhu Y."/>
            <person name="Lei J."/>
            <person name="Kang H."/>
            <person name="Chen S."/>
            <person name="He X."/>
            <person name="Wang R."/>
            <person name="Wang Y."/>
            <person name="Chen J."/>
            <person name="Wang L."/>
            <person name="Yu S."/>
            <person name="Wang B."/>
            <person name="Wei J."/>
            <person name="Song S."/>
            <person name="Lu X."/>
            <person name="Gao Z."/>
            <person name="Gu W."/>
            <person name="Deng X."/>
            <person name="Ma D."/>
            <person name="Wang S."/>
            <person name="Liang W."/>
            <person name="Fang L."/>
            <person name="Cai C."/>
            <person name="Zhu X."/>
            <person name="Zhou B."/>
            <person name="Zhang Y."/>
            <person name="Chen Z."/>
            <person name="Xu S."/>
            <person name="Zhu R."/>
            <person name="Wang S."/>
            <person name="Zhang T."/>
            <person name="Zhao G."/>
        </authorList>
    </citation>
    <scope>NUCLEOTIDE SEQUENCE [LARGE SCALE GENOMIC DNA]</scope>
    <source>
        <strain evidence="12">cv. Xinhai21</strain>
        <tissue evidence="11">Leaf</tissue>
    </source>
</reference>
<comment type="similarity">
    <text evidence="2">Belongs to the oxygen-dependent FAD-linked oxidoreductase family.</text>
</comment>
<keyword evidence="7" id="KW-0560">Oxidoreductase</keyword>
<dbReference type="SUPFAM" id="SSF56176">
    <property type="entry name" value="FAD-binding/transporter-associated domain-like"/>
    <property type="match status" value="1"/>
</dbReference>
<dbReference type="EMBL" id="KZ662769">
    <property type="protein sequence ID" value="PPS19371.1"/>
    <property type="molecule type" value="Genomic_DNA"/>
</dbReference>
<dbReference type="InterPro" id="IPR006094">
    <property type="entry name" value="Oxid_FAD_bind_N"/>
</dbReference>
<feature type="chain" id="PRO_5015200350" description="FAD-binding PCMH-type domain-containing protein" evidence="9">
    <location>
        <begin position="19"/>
        <end position="473"/>
    </location>
</feature>
<evidence type="ECO:0000256" key="4">
    <source>
        <dbReference type="ARBA" id="ARBA00022729"/>
    </source>
</evidence>
<organism evidence="11 12">
    <name type="scientific">Gossypium barbadense</name>
    <name type="common">Sea Island cotton</name>
    <name type="synonym">Hibiscus barbadensis</name>
    <dbReference type="NCBI Taxonomy" id="3634"/>
    <lineage>
        <taxon>Eukaryota</taxon>
        <taxon>Viridiplantae</taxon>
        <taxon>Streptophyta</taxon>
        <taxon>Embryophyta</taxon>
        <taxon>Tracheophyta</taxon>
        <taxon>Spermatophyta</taxon>
        <taxon>Magnoliopsida</taxon>
        <taxon>eudicotyledons</taxon>
        <taxon>Gunneridae</taxon>
        <taxon>Pentapetalae</taxon>
        <taxon>rosids</taxon>
        <taxon>malvids</taxon>
        <taxon>Malvales</taxon>
        <taxon>Malvaceae</taxon>
        <taxon>Malvoideae</taxon>
        <taxon>Gossypium</taxon>
    </lineage>
</organism>
<dbReference type="Proteomes" id="UP000239757">
    <property type="component" value="Unassembled WGS sequence"/>
</dbReference>
<dbReference type="InterPro" id="IPR036318">
    <property type="entry name" value="FAD-bd_PCMH-like_sf"/>
</dbReference>
<protein>
    <recommendedName>
        <fullName evidence="10">FAD-binding PCMH-type domain-containing protein</fullName>
    </recommendedName>
</protein>
<dbReference type="AlphaFoldDB" id="A0A2P5YUT8"/>
<keyword evidence="4 9" id="KW-0732">Signal</keyword>
<dbReference type="Pfam" id="PF08031">
    <property type="entry name" value="BBE"/>
    <property type="match status" value="1"/>
</dbReference>
<dbReference type="Gene3D" id="3.40.462.20">
    <property type="match status" value="2"/>
</dbReference>